<protein>
    <submittedName>
        <fullName evidence="2">Arylesterase</fullName>
    </submittedName>
</protein>
<gene>
    <name evidence="2" type="ORF">VL20_3784</name>
</gene>
<dbReference type="PANTHER" id="PTHR30383:SF5">
    <property type="entry name" value="SGNH HYDROLASE-TYPE ESTERASE DOMAIN-CONTAINING PROTEIN"/>
    <property type="match status" value="1"/>
</dbReference>
<evidence type="ECO:0000259" key="1">
    <source>
        <dbReference type="Pfam" id="PF13472"/>
    </source>
</evidence>
<dbReference type="EMBL" id="CP011339">
    <property type="protein sequence ID" value="AKV68762.1"/>
    <property type="molecule type" value="Genomic_DNA"/>
</dbReference>
<dbReference type="PATRIC" id="fig|1638788.3.peg.3820"/>
<dbReference type="GO" id="GO:0004622">
    <property type="term" value="F:phosphatidylcholine lysophospholipase activity"/>
    <property type="evidence" value="ECO:0007669"/>
    <property type="project" value="TreeGrafter"/>
</dbReference>
<dbReference type="InterPro" id="IPR013830">
    <property type="entry name" value="SGNH_hydro"/>
</dbReference>
<dbReference type="Gene3D" id="3.40.50.1110">
    <property type="entry name" value="SGNH hydrolase"/>
    <property type="match status" value="1"/>
</dbReference>
<proteinExistence type="predicted"/>
<dbReference type="SUPFAM" id="SSF52266">
    <property type="entry name" value="SGNH hydrolase"/>
    <property type="match status" value="1"/>
</dbReference>
<dbReference type="InterPro" id="IPR036514">
    <property type="entry name" value="SGNH_hydro_sf"/>
</dbReference>
<accession>A0A0K1S3N5</accession>
<dbReference type="Pfam" id="PF13472">
    <property type="entry name" value="Lipase_GDSL_2"/>
    <property type="match status" value="1"/>
</dbReference>
<dbReference type="RefSeq" id="WP_024968709.1">
    <property type="nucleotide sequence ID" value="NZ_CP011339.1"/>
</dbReference>
<reference evidence="2 3" key="1">
    <citation type="journal article" date="2016" name="Stand. Genomic Sci.">
        <title>Complete genome sequence and genomic characterization of Microcystis panniformis FACHB 1757 by third-generation sequencing.</title>
        <authorList>
            <person name="Zhang J.Y."/>
            <person name="Guan R."/>
            <person name="Zhang H.J."/>
            <person name="Li H."/>
            <person name="Xiao P."/>
            <person name="Yu G.L."/>
            <person name="Du L."/>
            <person name="Cao D.M."/>
            <person name="Zhu B.C."/>
            <person name="Li R.H."/>
            <person name="Lu Z.H."/>
        </authorList>
    </citation>
    <scope>NUCLEOTIDE SEQUENCE [LARGE SCALE GENOMIC DNA]</scope>
    <source>
        <strain evidence="2 3">FACHB-1757</strain>
    </source>
</reference>
<evidence type="ECO:0000313" key="2">
    <source>
        <dbReference type="EMBL" id="AKV68762.1"/>
    </source>
</evidence>
<keyword evidence="3" id="KW-1185">Reference proteome</keyword>
<organism evidence="2 3">
    <name type="scientific">Microcystis panniformis FACHB-1757</name>
    <dbReference type="NCBI Taxonomy" id="1638788"/>
    <lineage>
        <taxon>Bacteria</taxon>
        <taxon>Bacillati</taxon>
        <taxon>Cyanobacteriota</taxon>
        <taxon>Cyanophyceae</taxon>
        <taxon>Oscillatoriophycideae</taxon>
        <taxon>Chroococcales</taxon>
        <taxon>Microcystaceae</taxon>
        <taxon>Microcystis</taxon>
    </lineage>
</organism>
<evidence type="ECO:0000313" key="3">
    <source>
        <dbReference type="Proteomes" id="UP000068167"/>
    </source>
</evidence>
<sequence length="242" mass="27802">MPTLSRLPTKDKALIMTHPLKIVALGDSLVYGYGDPVGGGWAERLRRLWMESAGHALYNLGIRGDRVVQVSERLEQEFRLRGEIRNRLPDLILLSVGVNDTARLGRPDGRTYTDHDLFQTQIEHLLTRARSLCPVLFIGMIPVDERKMPFLDCFYFNHGDQYSFKETTKQACLEQNIPYLDLFDLWMDRGDLWCQERLMEDGLHPNVQGYQSILEDILNWSPLTSFVGVDSFIQPFTGIAQK</sequence>
<dbReference type="AlphaFoldDB" id="A0A0K1S3N5"/>
<dbReference type="InterPro" id="IPR051532">
    <property type="entry name" value="Ester_Hydrolysis_Enzymes"/>
</dbReference>
<dbReference type="KEGG" id="mpk:VL20_3784"/>
<dbReference type="PANTHER" id="PTHR30383">
    <property type="entry name" value="THIOESTERASE 1/PROTEASE 1/LYSOPHOSPHOLIPASE L1"/>
    <property type="match status" value="1"/>
</dbReference>
<dbReference type="Proteomes" id="UP000068167">
    <property type="component" value="Chromosome"/>
</dbReference>
<name>A0A0K1S3N5_9CHRO</name>
<feature type="domain" description="SGNH hydrolase-type esterase" evidence="1">
    <location>
        <begin position="24"/>
        <end position="211"/>
    </location>
</feature>